<dbReference type="RefSeq" id="WP_091284720.1">
    <property type="nucleotide sequence ID" value="NZ_FAOZ01000036.1"/>
</dbReference>
<dbReference type="AlphaFoldDB" id="A0A0S4QWZ9"/>
<dbReference type="InterPro" id="IPR014729">
    <property type="entry name" value="Rossmann-like_a/b/a_fold"/>
</dbReference>
<evidence type="ECO:0000313" key="4">
    <source>
        <dbReference type="EMBL" id="CUU60145.1"/>
    </source>
</evidence>
<dbReference type="SUPFAM" id="SSF52402">
    <property type="entry name" value="Adenine nucleotide alpha hydrolases-like"/>
    <property type="match status" value="2"/>
</dbReference>
<sequence length="307" mass="32252">MDRTILVGVDGSTGSEEALRWAFREARLRRRPVTALLAWGTDGLPRELHRRAGRADHAELEASAVAALDQAIERADANGVEVHPMLVEAAPAVALEENAPGAEMIVVGSHGHGPITRVLAGSVAQTVVNHVQVPVVVVRGRTTQRPNGQRPNGQRPDSERPDSQRRPVVVGVDGSGNSVGALRWAAQAAALRRAPLRVVFALGRTDPLYPELMISGQVDLLRRAQAMLEETVGKGLASAAEVAVDTVVAPDAPSVALLHEAELAQLLVVGRRGHGGFADLLLGSVSHQCLLHAACPVAVVHDEAAGG</sequence>
<protein>
    <submittedName>
        <fullName evidence="4">Nucleotide-binding universal stress protein, UspA family</fullName>
    </submittedName>
</protein>
<dbReference type="InterPro" id="IPR006016">
    <property type="entry name" value="UspA"/>
</dbReference>
<dbReference type="PRINTS" id="PR01438">
    <property type="entry name" value="UNVRSLSTRESS"/>
</dbReference>
<proteinExistence type="inferred from homology"/>
<evidence type="ECO:0000256" key="1">
    <source>
        <dbReference type="ARBA" id="ARBA00008791"/>
    </source>
</evidence>
<feature type="region of interest" description="Disordered" evidence="2">
    <location>
        <begin position="138"/>
        <end position="173"/>
    </location>
</feature>
<comment type="similarity">
    <text evidence="1">Belongs to the universal stress protein A family.</text>
</comment>
<dbReference type="Proteomes" id="UP000198802">
    <property type="component" value="Unassembled WGS sequence"/>
</dbReference>
<dbReference type="Gene3D" id="3.40.50.620">
    <property type="entry name" value="HUPs"/>
    <property type="match status" value="2"/>
</dbReference>
<gene>
    <name evidence="4" type="ORF">Ga0074812_1365</name>
</gene>
<feature type="domain" description="UspA" evidence="3">
    <location>
        <begin position="166"/>
        <end position="301"/>
    </location>
</feature>
<feature type="compositionally biased region" description="Basic and acidic residues" evidence="2">
    <location>
        <begin position="156"/>
        <end position="165"/>
    </location>
</feature>
<keyword evidence="5" id="KW-1185">Reference proteome</keyword>
<evidence type="ECO:0000256" key="2">
    <source>
        <dbReference type="SAM" id="MobiDB-lite"/>
    </source>
</evidence>
<dbReference type="CDD" id="cd00293">
    <property type="entry name" value="USP-like"/>
    <property type="match status" value="1"/>
</dbReference>
<feature type="domain" description="UspA" evidence="3">
    <location>
        <begin position="3"/>
        <end position="139"/>
    </location>
</feature>
<accession>A0A0S4QWZ9</accession>
<dbReference type="EMBL" id="FAOZ01000036">
    <property type="protein sequence ID" value="CUU60145.1"/>
    <property type="molecule type" value="Genomic_DNA"/>
</dbReference>
<dbReference type="PANTHER" id="PTHR31964:SF113">
    <property type="entry name" value="USPA DOMAIN-CONTAINING PROTEIN"/>
    <property type="match status" value="1"/>
</dbReference>
<reference evidence="5" key="1">
    <citation type="submission" date="2015-11" db="EMBL/GenBank/DDBJ databases">
        <authorList>
            <person name="Varghese N."/>
        </authorList>
    </citation>
    <scope>NUCLEOTIDE SEQUENCE [LARGE SCALE GENOMIC DNA]</scope>
    <source>
        <strain evidence="5">DSM 45899</strain>
    </source>
</reference>
<name>A0A0S4QWZ9_9ACTN</name>
<evidence type="ECO:0000259" key="3">
    <source>
        <dbReference type="Pfam" id="PF00582"/>
    </source>
</evidence>
<dbReference type="Pfam" id="PF00582">
    <property type="entry name" value="Usp"/>
    <property type="match status" value="2"/>
</dbReference>
<organism evidence="4 5">
    <name type="scientific">Parafrankia irregularis</name>
    <dbReference type="NCBI Taxonomy" id="795642"/>
    <lineage>
        <taxon>Bacteria</taxon>
        <taxon>Bacillati</taxon>
        <taxon>Actinomycetota</taxon>
        <taxon>Actinomycetes</taxon>
        <taxon>Frankiales</taxon>
        <taxon>Frankiaceae</taxon>
        <taxon>Parafrankia</taxon>
    </lineage>
</organism>
<dbReference type="InterPro" id="IPR006015">
    <property type="entry name" value="Universal_stress_UspA"/>
</dbReference>
<dbReference type="PANTHER" id="PTHR31964">
    <property type="entry name" value="ADENINE NUCLEOTIDE ALPHA HYDROLASES-LIKE SUPERFAMILY PROTEIN"/>
    <property type="match status" value="1"/>
</dbReference>
<evidence type="ECO:0000313" key="5">
    <source>
        <dbReference type="Proteomes" id="UP000198802"/>
    </source>
</evidence>